<accession>A0A2V2MQP7</accession>
<protein>
    <recommendedName>
        <fullName evidence="3">Lipocalin-like domain-containing protein</fullName>
    </recommendedName>
</protein>
<dbReference type="AlphaFoldDB" id="A0A2V2MQP7"/>
<dbReference type="Proteomes" id="UP000245934">
    <property type="component" value="Unassembled WGS sequence"/>
</dbReference>
<sequence length="148" mass="16525">MAKDYYLVKRSFYMKTLVTGFLVIIAIVSMAGMVMADIPDLVGNWTGPYSEYNGDTGFNEQETGFFFLNITEQKDRIIIGHTRFADTGTDVTREIAGIISADGTQLSITEENNGYSTGRIIGPDEIELTYLDDKEPISVAIDQFFRIP</sequence>
<name>A0A2V2MQP7_9EURY</name>
<comment type="caution">
    <text evidence="1">The sequence shown here is derived from an EMBL/GenBank/DDBJ whole genome shotgun (WGS) entry which is preliminary data.</text>
</comment>
<evidence type="ECO:0000313" key="2">
    <source>
        <dbReference type="Proteomes" id="UP000245934"/>
    </source>
</evidence>
<keyword evidence="2" id="KW-1185">Reference proteome</keyword>
<dbReference type="EMBL" id="QGMZ01000041">
    <property type="protein sequence ID" value="PWR70472.1"/>
    <property type="molecule type" value="Genomic_DNA"/>
</dbReference>
<reference evidence="1 2" key="1">
    <citation type="submission" date="2018-05" db="EMBL/GenBank/DDBJ databases">
        <title>Draft genome of Methanospirillum stamsii Pt1.</title>
        <authorList>
            <person name="Dueholm M.S."/>
            <person name="Nielsen P.H."/>
            <person name="Bakmann L.F."/>
            <person name="Otzen D.E."/>
        </authorList>
    </citation>
    <scope>NUCLEOTIDE SEQUENCE [LARGE SCALE GENOMIC DNA]</scope>
    <source>
        <strain evidence="1 2">Pt1</strain>
    </source>
</reference>
<gene>
    <name evidence="1" type="ORF">DLD82_15480</name>
</gene>
<evidence type="ECO:0008006" key="3">
    <source>
        <dbReference type="Google" id="ProtNLM"/>
    </source>
</evidence>
<proteinExistence type="predicted"/>
<evidence type="ECO:0000313" key="1">
    <source>
        <dbReference type="EMBL" id="PWR70472.1"/>
    </source>
</evidence>
<organism evidence="1 2">
    <name type="scientific">Methanospirillum stamsii</name>
    <dbReference type="NCBI Taxonomy" id="1277351"/>
    <lineage>
        <taxon>Archaea</taxon>
        <taxon>Methanobacteriati</taxon>
        <taxon>Methanobacteriota</taxon>
        <taxon>Stenosarchaea group</taxon>
        <taxon>Methanomicrobia</taxon>
        <taxon>Methanomicrobiales</taxon>
        <taxon>Methanospirillaceae</taxon>
        <taxon>Methanospirillum</taxon>
    </lineage>
</organism>